<keyword evidence="1" id="KW-0472">Membrane</keyword>
<feature type="transmembrane region" description="Helical" evidence="1">
    <location>
        <begin position="29"/>
        <end position="50"/>
    </location>
</feature>
<reference evidence="2" key="1">
    <citation type="submission" date="2023-03" db="EMBL/GenBank/DDBJ databases">
        <title>Lomoglobus Profundus gen. nov., sp. nov., a novel member of the phylum Verrucomicrobia, isolated from deep-marine sediment of South China Sea.</title>
        <authorList>
            <person name="Ahmad T."/>
            <person name="Ishaq S.E."/>
            <person name="Wang F."/>
        </authorList>
    </citation>
    <scope>NUCLEOTIDE SEQUENCE</scope>
    <source>
        <strain evidence="2">LMO-M01</strain>
    </source>
</reference>
<feature type="transmembrane region" description="Helical" evidence="1">
    <location>
        <begin position="57"/>
        <end position="76"/>
    </location>
</feature>
<protein>
    <submittedName>
        <fullName evidence="2">Uncharacterized protein</fullName>
    </submittedName>
</protein>
<keyword evidence="1" id="KW-0812">Transmembrane</keyword>
<proteinExistence type="predicted"/>
<sequence>MTENESSPSAQPAEAVEKPSAPVPVALTVLRHIVALVYPLALLGSVVFLFGKFGPSGWLWLVVLVTIILGVLAPSLPKE</sequence>
<dbReference type="AlphaFoldDB" id="A0AAF0I7M5"/>
<dbReference type="RefSeq" id="WP_330929607.1">
    <property type="nucleotide sequence ID" value="NZ_CP119075.1"/>
</dbReference>
<dbReference type="EMBL" id="CP119075">
    <property type="protein sequence ID" value="WED66856.1"/>
    <property type="molecule type" value="Genomic_DNA"/>
</dbReference>
<keyword evidence="1" id="KW-1133">Transmembrane helix</keyword>
<name>A0AAF0I7M5_9BACT</name>
<accession>A0AAF0I7M5</accession>
<evidence type="ECO:0000256" key="1">
    <source>
        <dbReference type="SAM" id="Phobius"/>
    </source>
</evidence>
<dbReference type="Proteomes" id="UP001218638">
    <property type="component" value="Chromosome"/>
</dbReference>
<dbReference type="KEGG" id="slom:PXH66_08335"/>
<keyword evidence="3" id="KW-1185">Reference proteome</keyword>
<organism evidence="2 3">
    <name type="scientific">Synoicihabitans lomoniglobus</name>
    <dbReference type="NCBI Taxonomy" id="2909285"/>
    <lineage>
        <taxon>Bacteria</taxon>
        <taxon>Pseudomonadati</taxon>
        <taxon>Verrucomicrobiota</taxon>
        <taxon>Opitutia</taxon>
        <taxon>Opitutales</taxon>
        <taxon>Opitutaceae</taxon>
        <taxon>Synoicihabitans</taxon>
    </lineage>
</organism>
<evidence type="ECO:0000313" key="2">
    <source>
        <dbReference type="EMBL" id="WED66856.1"/>
    </source>
</evidence>
<evidence type="ECO:0000313" key="3">
    <source>
        <dbReference type="Proteomes" id="UP001218638"/>
    </source>
</evidence>
<gene>
    <name evidence="2" type="ORF">PXH66_08335</name>
</gene>